<sequence length="109" mass="12212">MQGSAPYAGKGVQGTPQETEKPMTKNKRVDGRRNTRRRWTRPGPETLVRQGWQLTIQIPISIKTMADDGDENKDRIVGLCHKGICYPTDHDNVTHLSTPVDDTLGDISR</sequence>
<evidence type="ECO:0000313" key="3">
    <source>
        <dbReference type="Proteomes" id="UP000821866"/>
    </source>
</evidence>
<evidence type="ECO:0000313" key="2">
    <source>
        <dbReference type="EMBL" id="KAH8036918.1"/>
    </source>
</evidence>
<proteinExistence type="predicted"/>
<protein>
    <submittedName>
        <fullName evidence="2">Uncharacterized protein</fullName>
    </submittedName>
</protein>
<feature type="compositionally biased region" description="Basic and acidic residues" evidence="1">
    <location>
        <begin position="18"/>
        <end position="33"/>
    </location>
</feature>
<comment type="caution">
    <text evidence="2">The sequence shown here is derived from an EMBL/GenBank/DDBJ whole genome shotgun (WGS) entry which is preliminary data.</text>
</comment>
<gene>
    <name evidence="2" type="ORF">HPB51_006979</name>
</gene>
<evidence type="ECO:0000256" key="1">
    <source>
        <dbReference type="SAM" id="MobiDB-lite"/>
    </source>
</evidence>
<dbReference type="EMBL" id="JABSTU010000002">
    <property type="protein sequence ID" value="KAH8036918.1"/>
    <property type="molecule type" value="Genomic_DNA"/>
</dbReference>
<reference evidence="2" key="1">
    <citation type="journal article" date="2020" name="Cell">
        <title>Large-Scale Comparative Analyses of Tick Genomes Elucidate Their Genetic Diversity and Vector Capacities.</title>
        <authorList>
            <consortium name="Tick Genome and Microbiome Consortium (TIGMIC)"/>
            <person name="Jia N."/>
            <person name="Wang J."/>
            <person name="Shi W."/>
            <person name="Du L."/>
            <person name="Sun Y."/>
            <person name="Zhan W."/>
            <person name="Jiang J.F."/>
            <person name="Wang Q."/>
            <person name="Zhang B."/>
            <person name="Ji P."/>
            <person name="Bell-Sakyi L."/>
            <person name="Cui X.M."/>
            <person name="Yuan T.T."/>
            <person name="Jiang B.G."/>
            <person name="Yang W.F."/>
            <person name="Lam T.T."/>
            <person name="Chang Q.C."/>
            <person name="Ding S.J."/>
            <person name="Wang X.J."/>
            <person name="Zhu J.G."/>
            <person name="Ruan X.D."/>
            <person name="Zhao L."/>
            <person name="Wei J.T."/>
            <person name="Ye R.Z."/>
            <person name="Que T.C."/>
            <person name="Du C.H."/>
            <person name="Zhou Y.H."/>
            <person name="Cheng J.X."/>
            <person name="Dai P.F."/>
            <person name="Guo W.B."/>
            <person name="Han X.H."/>
            <person name="Huang E.J."/>
            <person name="Li L.F."/>
            <person name="Wei W."/>
            <person name="Gao Y.C."/>
            <person name="Liu J.Z."/>
            <person name="Shao H.Z."/>
            <person name="Wang X."/>
            <person name="Wang C.C."/>
            <person name="Yang T.C."/>
            <person name="Huo Q.B."/>
            <person name="Li W."/>
            <person name="Chen H.Y."/>
            <person name="Chen S.E."/>
            <person name="Zhou L.G."/>
            <person name="Ni X.B."/>
            <person name="Tian J.H."/>
            <person name="Sheng Y."/>
            <person name="Liu T."/>
            <person name="Pan Y.S."/>
            <person name="Xia L.Y."/>
            <person name="Li J."/>
            <person name="Zhao F."/>
            <person name="Cao W.C."/>
        </authorList>
    </citation>
    <scope>NUCLEOTIDE SEQUENCE</scope>
    <source>
        <strain evidence="2">Rmic-2018</strain>
    </source>
</reference>
<reference evidence="2" key="2">
    <citation type="submission" date="2021-09" db="EMBL/GenBank/DDBJ databases">
        <authorList>
            <person name="Jia N."/>
            <person name="Wang J."/>
            <person name="Shi W."/>
            <person name="Du L."/>
            <person name="Sun Y."/>
            <person name="Zhan W."/>
            <person name="Jiang J."/>
            <person name="Wang Q."/>
            <person name="Zhang B."/>
            <person name="Ji P."/>
            <person name="Sakyi L.B."/>
            <person name="Cui X."/>
            <person name="Yuan T."/>
            <person name="Jiang B."/>
            <person name="Yang W."/>
            <person name="Lam T.T.-Y."/>
            <person name="Chang Q."/>
            <person name="Ding S."/>
            <person name="Wang X."/>
            <person name="Zhu J."/>
            <person name="Ruan X."/>
            <person name="Zhao L."/>
            <person name="Wei J."/>
            <person name="Que T."/>
            <person name="Du C."/>
            <person name="Cheng J."/>
            <person name="Dai P."/>
            <person name="Han X."/>
            <person name="Huang E."/>
            <person name="Gao Y."/>
            <person name="Liu J."/>
            <person name="Shao H."/>
            <person name="Ye R."/>
            <person name="Li L."/>
            <person name="Wei W."/>
            <person name="Wang X."/>
            <person name="Wang C."/>
            <person name="Huo Q."/>
            <person name="Li W."/>
            <person name="Guo W."/>
            <person name="Chen H."/>
            <person name="Chen S."/>
            <person name="Zhou L."/>
            <person name="Zhou L."/>
            <person name="Ni X."/>
            <person name="Tian J."/>
            <person name="Zhou Y."/>
            <person name="Sheng Y."/>
            <person name="Liu T."/>
            <person name="Pan Y."/>
            <person name="Xia L."/>
            <person name="Li J."/>
            <person name="Zhao F."/>
            <person name="Cao W."/>
        </authorList>
    </citation>
    <scope>NUCLEOTIDE SEQUENCE</scope>
    <source>
        <strain evidence="2">Rmic-2018</strain>
        <tissue evidence="2">Larvae</tissue>
    </source>
</reference>
<dbReference type="AlphaFoldDB" id="A0A9J6ERB3"/>
<organism evidence="2 3">
    <name type="scientific">Rhipicephalus microplus</name>
    <name type="common">Cattle tick</name>
    <name type="synonym">Boophilus microplus</name>
    <dbReference type="NCBI Taxonomy" id="6941"/>
    <lineage>
        <taxon>Eukaryota</taxon>
        <taxon>Metazoa</taxon>
        <taxon>Ecdysozoa</taxon>
        <taxon>Arthropoda</taxon>
        <taxon>Chelicerata</taxon>
        <taxon>Arachnida</taxon>
        <taxon>Acari</taxon>
        <taxon>Parasitiformes</taxon>
        <taxon>Ixodida</taxon>
        <taxon>Ixodoidea</taxon>
        <taxon>Ixodidae</taxon>
        <taxon>Rhipicephalinae</taxon>
        <taxon>Rhipicephalus</taxon>
        <taxon>Boophilus</taxon>
    </lineage>
</organism>
<dbReference type="VEuPathDB" id="VectorBase:LOC119180118"/>
<dbReference type="Proteomes" id="UP000821866">
    <property type="component" value="Chromosome 10"/>
</dbReference>
<feature type="region of interest" description="Disordered" evidence="1">
    <location>
        <begin position="1"/>
        <end position="46"/>
    </location>
</feature>
<name>A0A9J6ERB3_RHIMP</name>
<keyword evidence="3" id="KW-1185">Reference proteome</keyword>
<accession>A0A9J6ERB3</accession>